<comment type="caution">
    <text evidence="2">The sequence shown here is derived from an EMBL/GenBank/DDBJ whole genome shotgun (WGS) entry which is preliminary data.</text>
</comment>
<keyword evidence="3" id="KW-1185">Reference proteome</keyword>
<evidence type="ECO:0000256" key="1">
    <source>
        <dbReference type="SAM" id="MobiDB-lite"/>
    </source>
</evidence>
<feature type="compositionally biased region" description="Polar residues" evidence="1">
    <location>
        <begin position="232"/>
        <end position="246"/>
    </location>
</feature>
<evidence type="ECO:0000313" key="3">
    <source>
        <dbReference type="Proteomes" id="UP000626092"/>
    </source>
</evidence>
<feature type="region of interest" description="Disordered" evidence="1">
    <location>
        <begin position="216"/>
        <end position="246"/>
    </location>
</feature>
<dbReference type="EMBL" id="WJXA01000002">
    <property type="protein sequence ID" value="KAF7151239.1"/>
    <property type="molecule type" value="Genomic_DNA"/>
</dbReference>
<proteinExistence type="predicted"/>
<reference evidence="2" key="1">
    <citation type="submission" date="2019-11" db="EMBL/GenBank/DDBJ databases">
        <authorList>
            <person name="Liu Y."/>
            <person name="Hou J."/>
            <person name="Li T.-Q."/>
            <person name="Guan C.-H."/>
            <person name="Wu X."/>
            <person name="Wu H.-Z."/>
            <person name="Ling F."/>
            <person name="Zhang R."/>
            <person name="Shi X.-G."/>
            <person name="Ren J.-P."/>
            <person name="Chen E.-F."/>
            <person name="Sun J.-M."/>
        </authorList>
    </citation>
    <scope>NUCLEOTIDE SEQUENCE</scope>
    <source>
        <strain evidence="2">Adult_tree_wgs_1</strain>
        <tissue evidence="2">Leaves</tissue>
    </source>
</reference>
<name>A0A834HHX7_RHOSS</name>
<protein>
    <submittedName>
        <fullName evidence="2">Uncharacterized protein</fullName>
    </submittedName>
</protein>
<gene>
    <name evidence="2" type="ORF">RHSIM_Rhsim02G0145400</name>
</gene>
<dbReference type="Proteomes" id="UP000626092">
    <property type="component" value="Unassembled WGS sequence"/>
</dbReference>
<organism evidence="2 3">
    <name type="scientific">Rhododendron simsii</name>
    <name type="common">Sims's rhododendron</name>
    <dbReference type="NCBI Taxonomy" id="118357"/>
    <lineage>
        <taxon>Eukaryota</taxon>
        <taxon>Viridiplantae</taxon>
        <taxon>Streptophyta</taxon>
        <taxon>Embryophyta</taxon>
        <taxon>Tracheophyta</taxon>
        <taxon>Spermatophyta</taxon>
        <taxon>Magnoliopsida</taxon>
        <taxon>eudicotyledons</taxon>
        <taxon>Gunneridae</taxon>
        <taxon>Pentapetalae</taxon>
        <taxon>asterids</taxon>
        <taxon>Ericales</taxon>
        <taxon>Ericaceae</taxon>
        <taxon>Ericoideae</taxon>
        <taxon>Rhodoreae</taxon>
        <taxon>Rhododendron</taxon>
    </lineage>
</organism>
<accession>A0A834HHX7</accession>
<evidence type="ECO:0000313" key="2">
    <source>
        <dbReference type="EMBL" id="KAF7151239.1"/>
    </source>
</evidence>
<sequence>MQPSSLVTNVNQGYDIITPLVHVANINRALDFNGQGTHLAGQARAAQVLHSFRASYGGFIDHHTHAIDNQRPSVLSTLDLVQERPSHSRTPSIPDEPILLAKETCTSSSRGYSPSLPHKQEMSQPIDLSILLNLPGRGWGRGTFSGHGNSQGRGVTQSHGTSHSLKAVVQSDVPPGFSHEEIAAGHRDKCQRPNPTSTVLRELNAENLEQFADDVDKKRWKCSQPGQKEASGGNNADSTAAEDNTVQATLAAIQDLTQEE</sequence>
<dbReference type="AlphaFoldDB" id="A0A834HHX7"/>